<name>A0ACA9RQW4_9GLOM</name>
<dbReference type="Proteomes" id="UP000789920">
    <property type="component" value="Unassembled WGS sequence"/>
</dbReference>
<feature type="non-terminal residue" evidence="1">
    <location>
        <position position="1"/>
    </location>
</feature>
<dbReference type="EMBL" id="CAJVQC010066582">
    <property type="protein sequence ID" value="CAG8806552.1"/>
    <property type="molecule type" value="Genomic_DNA"/>
</dbReference>
<keyword evidence="2" id="KW-1185">Reference proteome</keyword>
<comment type="caution">
    <text evidence="1">The sequence shown here is derived from an EMBL/GenBank/DDBJ whole genome shotgun (WGS) entry which is preliminary data.</text>
</comment>
<sequence length="55" mass="6163">QSGGRTLKMSALMRKFPVESGNRIPPVKLQMKRTIDNAPARGSLNSEDFINIFDE</sequence>
<evidence type="ECO:0000313" key="2">
    <source>
        <dbReference type="Proteomes" id="UP000789920"/>
    </source>
</evidence>
<evidence type="ECO:0000313" key="1">
    <source>
        <dbReference type="EMBL" id="CAG8806552.1"/>
    </source>
</evidence>
<protein>
    <submittedName>
        <fullName evidence="1">33924_t:CDS:1</fullName>
    </submittedName>
</protein>
<organism evidence="1 2">
    <name type="scientific">Racocetra persica</name>
    <dbReference type="NCBI Taxonomy" id="160502"/>
    <lineage>
        <taxon>Eukaryota</taxon>
        <taxon>Fungi</taxon>
        <taxon>Fungi incertae sedis</taxon>
        <taxon>Mucoromycota</taxon>
        <taxon>Glomeromycotina</taxon>
        <taxon>Glomeromycetes</taxon>
        <taxon>Diversisporales</taxon>
        <taxon>Gigasporaceae</taxon>
        <taxon>Racocetra</taxon>
    </lineage>
</organism>
<proteinExistence type="predicted"/>
<reference evidence="1" key="1">
    <citation type="submission" date="2021-06" db="EMBL/GenBank/DDBJ databases">
        <authorList>
            <person name="Kallberg Y."/>
            <person name="Tangrot J."/>
            <person name="Rosling A."/>
        </authorList>
    </citation>
    <scope>NUCLEOTIDE SEQUENCE</scope>
    <source>
        <strain evidence="1">MA461A</strain>
    </source>
</reference>
<accession>A0ACA9RQW4</accession>
<gene>
    <name evidence="1" type="ORF">RPERSI_LOCUS22183</name>
</gene>